<sequence>MQRLGIIMSLAQNGGHSTKGVVIGARSLPSGEWYVKLTGVENSRYDFDVIASFETNEENNRKNEITDIKSSEFSVYNKKKDLGRDGTLDVKRTIDRKIIENISNDQSSSIFLTDSGIKNNPKSIFERSITDPKSNDEETTIHGLPASSSAEFAVDNYSTLDNNSLISYGDSRNSQNASNKENQQQKIQARMSEVASLNEDVDMDTKVLAIENVSKQMADSDHNQELSDFARSSNEDVLGRRKTLLEVNANSNLNAVAGTRHRVVFDVSNDCFLPVRYAISTRSSPFRTANILPIYIWLSPGQTSRVPIDIYIPQRSQETVNTLTLRIDGTQIEEKTVYIYVQNALSRTDDARPTIEHSFNSNCAGKTDRNRCDKTFWSADITVQDSDSGLKRVVSTPNVIYPRTSFISGTKEPVRFYYSSTCCSTTARITAIDVTNNQHLRTLDVNAWDNLEQGEIAAITLGALLLLLLLILLIIAIVFCVRKRSSHDLPYTQRYGSRPPARSERTSF</sequence>
<keyword evidence="4" id="KW-1185">Reference proteome</keyword>
<organism evidence="3 4">
    <name type="scientific">Ooceraea biroi</name>
    <name type="common">Clonal raider ant</name>
    <name type="synonym">Cerapachys biroi</name>
    <dbReference type="NCBI Taxonomy" id="2015173"/>
    <lineage>
        <taxon>Eukaryota</taxon>
        <taxon>Metazoa</taxon>
        <taxon>Ecdysozoa</taxon>
        <taxon>Arthropoda</taxon>
        <taxon>Hexapoda</taxon>
        <taxon>Insecta</taxon>
        <taxon>Pterygota</taxon>
        <taxon>Neoptera</taxon>
        <taxon>Endopterygota</taxon>
        <taxon>Hymenoptera</taxon>
        <taxon>Apocrita</taxon>
        <taxon>Aculeata</taxon>
        <taxon>Formicoidea</taxon>
        <taxon>Formicidae</taxon>
        <taxon>Dorylinae</taxon>
        <taxon>Ooceraea</taxon>
    </lineage>
</organism>
<feature type="region of interest" description="Disordered" evidence="1">
    <location>
        <begin position="167"/>
        <end position="186"/>
    </location>
</feature>
<keyword evidence="2" id="KW-0812">Transmembrane</keyword>
<dbReference type="STRING" id="2015173.A0A026WJ68"/>
<protein>
    <submittedName>
        <fullName evidence="3">Uncharacterized protein</fullName>
    </submittedName>
</protein>
<gene>
    <name evidence="3" type="ORF">X777_05307</name>
</gene>
<keyword evidence="2" id="KW-1133">Transmembrane helix</keyword>
<reference evidence="3 4" key="1">
    <citation type="journal article" date="2014" name="Curr. Biol.">
        <title>The genome of the clonal raider ant Cerapachys biroi.</title>
        <authorList>
            <person name="Oxley P.R."/>
            <person name="Ji L."/>
            <person name="Fetter-Pruneda I."/>
            <person name="McKenzie S.K."/>
            <person name="Li C."/>
            <person name="Hu H."/>
            <person name="Zhang G."/>
            <person name="Kronauer D.J."/>
        </authorList>
    </citation>
    <scope>NUCLEOTIDE SEQUENCE [LARGE SCALE GENOMIC DNA]</scope>
</reference>
<evidence type="ECO:0000256" key="2">
    <source>
        <dbReference type="SAM" id="Phobius"/>
    </source>
</evidence>
<evidence type="ECO:0000256" key="1">
    <source>
        <dbReference type="SAM" id="MobiDB-lite"/>
    </source>
</evidence>
<keyword evidence="2" id="KW-0472">Membrane</keyword>
<dbReference type="AlphaFoldDB" id="A0A026WJ68"/>
<proteinExistence type="predicted"/>
<evidence type="ECO:0000313" key="3">
    <source>
        <dbReference type="EMBL" id="EZA55129.1"/>
    </source>
</evidence>
<dbReference type="OMA" id="GLQIECL"/>
<accession>A0A026WJ68</accession>
<name>A0A026WJ68_OOCBI</name>
<dbReference type="EMBL" id="KK107226">
    <property type="protein sequence ID" value="EZA55129.1"/>
    <property type="molecule type" value="Genomic_DNA"/>
</dbReference>
<dbReference type="Proteomes" id="UP000053097">
    <property type="component" value="Unassembled WGS sequence"/>
</dbReference>
<evidence type="ECO:0000313" key="4">
    <source>
        <dbReference type="Proteomes" id="UP000053097"/>
    </source>
</evidence>
<feature type="transmembrane region" description="Helical" evidence="2">
    <location>
        <begin position="456"/>
        <end position="481"/>
    </location>
</feature>
<dbReference type="OrthoDB" id="6610237at2759"/>